<evidence type="ECO:0000256" key="1">
    <source>
        <dbReference type="SAM" id="MobiDB-lite"/>
    </source>
</evidence>
<dbReference type="InterPro" id="IPR027417">
    <property type="entry name" value="P-loop_NTPase"/>
</dbReference>
<sequence length="621" mass="69689">MASSTNSEPAGDQTEPPPIGIKRVETAQDSKAQRLLRVDQIYSRKDRQTHFVRTAKATVKPDRFGKTALVVRRIISRQGMLAGTEVDIKSVHLKEVLLEIFDGVEGLSLNKTPPMCSPEILFHAKDALTSRKADEKEKDHPNQILINDIGTALRFINEDYGPQIQSLESLLNNGEITFDLLWALMKPKDYVVSMQFRLTGQSQALSVVSGTYLRRQNSTNYFKLNGRMISHDGEDFGYGFVDTEIDEFDGARKITSLKAYPIQYDPNPDNLRKNLIQRGRRYLSLIRALPQAVCQEYTMDFGLEDHETSNGKIQAQKANLRGRVMADPEAWKFNNGWTDLATPIILGEYAITGKDLDLRDDQLLICANWINGFSLTHKSWGQFSVDGLKDIVWNEDAFQKLVVDETRRKLIHALVRAHRQDDASFDDIIENKGKGLVGLLSGSPGVGKTLTAEAVAEVTSRPLYQVSTGELGIDADKVDKRLGMILEITRRWGCVLLIDEADVFLATRGIDLARDTLVSIFLRRLEYFRGILILTTNRKSEIDPAFQKSGRVLVRTNFIDTISKQTGTPSLDSADIEKLARLELNGRQIKNAVSCAVSLAREEKEPLSVNHIEMILSITNL</sequence>
<evidence type="ECO:0000259" key="2">
    <source>
        <dbReference type="SMART" id="SM00382"/>
    </source>
</evidence>
<dbReference type="GO" id="GO:0016887">
    <property type="term" value="F:ATP hydrolysis activity"/>
    <property type="evidence" value="ECO:0007669"/>
    <property type="project" value="InterPro"/>
</dbReference>
<dbReference type="SUPFAM" id="SSF52540">
    <property type="entry name" value="P-loop containing nucleoside triphosphate hydrolases"/>
    <property type="match status" value="1"/>
</dbReference>
<reference evidence="3 4" key="1">
    <citation type="submission" date="2017-12" db="EMBL/GenBank/DDBJ databases">
        <title>Comparative genomics of Botrytis spp.</title>
        <authorList>
            <person name="Valero-Jimenez C.A."/>
            <person name="Tapia P."/>
            <person name="Veloso J."/>
            <person name="Silva-Moreno E."/>
            <person name="Staats M."/>
            <person name="Valdes J.H."/>
            <person name="Van Kan J.A.L."/>
        </authorList>
    </citation>
    <scope>NUCLEOTIDE SEQUENCE [LARGE SCALE GENOMIC DNA]</scope>
    <source>
        <strain evidence="3 4">MUCL435</strain>
    </source>
</reference>
<gene>
    <name evidence="3" type="ORF">BGAL_0487g00080</name>
</gene>
<dbReference type="Proteomes" id="UP000308671">
    <property type="component" value="Unassembled WGS sequence"/>
</dbReference>
<feature type="region of interest" description="Disordered" evidence="1">
    <location>
        <begin position="1"/>
        <end position="25"/>
    </location>
</feature>
<accession>A0A4S8QXE5</accession>
<dbReference type="SMART" id="SM00382">
    <property type="entry name" value="AAA"/>
    <property type="match status" value="1"/>
</dbReference>
<comment type="caution">
    <text evidence="3">The sequence shown here is derived from an EMBL/GenBank/DDBJ whole genome shotgun (WGS) entry which is preliminary data.</text>
</comment>
<organism evidence="3 4">
    <name type="scientific">Botrytis galanthina</name>
    <dbReference type="NCBI Taxonomy" id="278940"/>
    <lineage>
        <taxon>Eukaryota</taxon>
        <taxon>Fungi</taxon>
        <taxon>Dikarya</taxon>
        <taxon>Ascomycota</taxon>
        <taxon>Pezizomycotina</taxon>
        <taxon>Leotiomycetes</taxon>
        <taxon>Helotiales</taxon>
        <taxon>Sclerotiniaceae</taxon>
        <taxon>Botrytis</taxon>
    </lineage>
</organism>
<dbReference type="OrthoDB" id="10042665at2759"/>
<dbReference type="InterPro" id="IPR054289">
    <property type="entry name" value="DUF7025"/>
</dbReference>
<dbReference type="EMBL" id="PQXL01000486">
    <property type="protein sequence ID" value="THV45454.1"/>
    <property type="molecule type" value="Genomic_DNA"/>
</dbReference>
<name>A0A4S8QXE5_9HELO</name>
<dbReference type="AlphaFoldDB" id="A0A4S8QXE5"/>
<evidence type="ECO:0000313" key="4">
    <source>
        <dbReference type="Proteomes" id="UP000308671"/>
    </source>
</evidence>
<evidence type="ECO:0000313" key="3">
    <source>
        <dbReference type="EMBL" id="THV45454.1"/>
    </source>
</evidence>
<keyword evidence="4" id="KW-1185">Reference proteome</keyword>
<dbReference type="PANTHER" id="PTHR46411">
    <property type="entry name" value="FAMILY ATPASE, PUTATIVE-RELATED"/>
    <property type="match status" value="1"/>
</dbReference>
<feature type="domain" description="AAA+ ATPase" evidence="2">
    <location>
        <begin position="434"/>
        <end position="558"/>
    </location>
</feature>
<dbReference type="CDD" id="cd19481">
    <property type="entry name" value="RecA-like_protease"/>
    <property type="match status" value="1"/>
</dbReference>
<dbReference type="InterPro" id="IPR003593">
    <property type="entry name" value="AAA+_ATPase"/>
</dbReference>
<dbReference type="Gene3D" id="3.40.50.300">
    <property type="entry name" value="P-loop containing nucleotide triphosphate hydrolases"/>
    <property type="match status" value="1"/>
</dbReference>
<dbReference type="Pfam" id="PF22942">
    <property type="entry name" value="DUF7025"/>
    <property type="match status" value="1"/>
</dbReference>
<proteinExistence type="predicted"/>
<dbReference type="GO" id="GO:0005524">
    <property type="term" value="F:ATP binding"/>
    <property type="evidence" value="ECO:0007669"/>
    <property type="project" value="InterPro"/>
</dbReference>
<dbReference type="InterPro" id="IPR003959">
    <property type="entry name" value="ATPase_AAA_core"/>
</dbReference>
<protein>
    <recommendedName>
        <fullName evidence="2">AAA+ ATPase domain-containing protein</fullName>
    </recommendedName>
</protein>
<dbReference type="Pfam" id="PF00004">
    <property type="entry name" value="AAA"/>
    <property type="match status" value="1"/>
</dbReference>
<dbReference type="PANTHER" id="PTHR46411:SF2">
    <property type="entry name" value="AAA+ ATPASE DOMAIN-CONTAINING PROTEIN"/>
    <property type="match status" value="1"/>
</dbReference>